<keyword evidence="8" id="KW-1185">Reference proteome</keyword>
<organism evidence="7 8">
    <name type="scientific">Pyrocoelia pectoralis</name>
    <dbReference type="NCBI Taxonomy" id="417401"/>
    <lineage>
        <taxon>Eukaryota</taxon>
        <taxon>Metazoa</taxon>
        <taxon>Ecdysozoa</taxon>
        <taxon>Arthropoda</taxon>
        <taxon>Hexapoda</taxon>
        <taxon>Insecta</taxon>
        <taxon>Pterygota</taxon>
        <taxon>Neoptera</taxon>
        <taxon>Endopterygota</taxon>
        <taxon>Coleoptera</taxon>
        <taxon>Polyphaga</taxon>
        <taxon>Elateriformia</taxon>
        <taxon>Elateroidea</taxon>
        <taxon>Lampyridae</taxon>
        <taxon>Lampyrinae</taxon>
        <taxon>Pyrocoelia</taxon>
    </lineage>
</organism>
<proteinExistence type="inferred from homology"/>
<dbReference type="InterPro" id="IPR029058">
    <property type="entry name" value="AB_hydrolase_fold"/>
</dbReference>
<dbReference type="PROSITE" id="PS00560">
    <property type="entry name" value="CARBOXYPEPT_SER_HIS"/>
    <property type="match status" value="1"/>
</dbReference>
<dbReference type="PRINTS" id="PR00724">
    <property type="entry name" value="CRBOXYPTASEC"/>
</dbReference>
<comment type="caution">
    <text evidence="7">The sequence shown here is derived from an EMBL/GenBank/DDBJ whole genome shotgun (WGS) entry which is preliminary data.</text>
</comment>
<dbReference type="InterPro" id="IPR001563">
    <property type="entry name" value="Peptidase_S10"/>
</dbReference>
<evidence type="ECO:0000256" key="5">
    <source>
        <dbReference type="ARBA" id="ARBA00022801"/>
    </source>
</evidence>
<dbReference type="PANTHER" id="PTHR11802">
    <property type="entry name" value="SERINE PROTEASE FAMILY S10 SERINE CARBOXYPEPTIDASE"/>
    <property type="match status" value="1"/>
</dbReference>
<keyword evidence="2" id="KW-0121">Carboxypeptidase</keyword>
<accession>A0AAN7VAR0</accession>
<gene>
    <name evidence="7" type="ORF">RI129_006165</name>
</gene>
<protein>
    <recommendedName>
        <fullName evidence="9">Carboxypeptidase</fullName>
    </recommendedName>
</protein>
<dbReference type="GO" id="GO:0004185">
    <property type="term" value="F:serine-type carboxypeptidase activity"/>
    <property type="evidence" value="ECO:0007669"/>
    <property type="project" value="InterPro"/>
</dbReference>
<dbReference type="FunFam" id="3.40.50.1820:FF:000096">
    <property type="entry name" value="Carboxypeptidase vitellogenic-like"/>
    <property type="match status" value="1"/>
</dbReference>
<evidence type="ECO:0008006" key="9">
    <source>
        <dbReference type="Google" id="ProtNLM"/>
    </source>
</evidence>
<dbReference type="GO" id="GO:0006508">
    <property type="term" value="P:proteolysis"/>
    <property type="evidence" value="ECO:0007669"/>
    <property type="project" value="UniProtKB-KW"/>
</dbReference>
<keyword evidence="3" id="KW-0645">Protease</keyword>
<keyword evidence="6" id="KW-0325">Glycoprotein</keyword>
<dbReference type="Proteomes" id="UP001329430">
    <property type="component" value="Chromosome 4"/>
</dbReference>
<evidence type="ECO:0000256" key="3">
    <source>
        <dbReference type="ARBA" id="ARBA00022670"/>
    </source>
</evidence>
<evidence type="ECO:0000256" key="2">
    <source>
        <dbReference type="ARBA" id="ARBA00022645"/>
    </source>
</evidence>
<keyword evidence="5" id="KW-0378">Hydrolase</keyword>
<dbReference type="SUPFAM" id="SSF53474">
    <property type="entry name" value="alpha/beta-Hydrolases"/>
    <property type="match status" value="1"/>
</dbReference>
<evidence type="ECO:0000256" key="4">
    <source>
        <dbReference type="ARBA" id="ARBA00022729"/>
    </source>
</evidence>
<dbReference type="Gene3D" id="3.40.50.1820">
    <property type="entry name" value="alpha/beta hydrolase"/>
    <property type="match status" value="1"/>
</dbReference>
<name>A0AAN7VAR0_9COLE</name>
<evidence type="ECO:0000313" key="7">
    <source>
        <dbReference type="EMBL" id="KAK5644865.1"/>
    </source>
</evidence>
<dbReference type="InterPro" id="IPR033124">
    <property type="entry name" value="Ser_caboxypep_his_AS"/>
</dbReference>
<evidence type="ECO:0000313" key="8">
    <source>
        <dbReference type="Proteomes" id="UP001329430"/>
    </source>
</evidence>
<dbReference type="Pfam" id="PF00450">
    <property type="entry name" value="Peptidase_S10"/>
    <property type="match status" value="1"/>
</dbReference>
<sequence length="456" mass="52964">MLNQIIAMGIVAIFLYNFQVPSEYVNRNVSNSNQLPLILTPFIKSFNIIEAKVKAEVIFDEFREIKSYAGYFTVNERYNSNTFFWFFPCEFDYLNAPVLLWLQGGPGASSMTGLFGEHGPFIVNSSYQIELREHRWTKKFSVIYIDNPVGTGFSFTDDGGYAQNQTIIGEQLYEALSQFFKLFSELAENNFFITGQSYAGKYAPALAYTILKNNNVEHKFRLEGIAIGSAYSDPINQFVYSDYLYQIGLIDSKSRRQMKEMEQRAIELIEEQKWIAATNVFGELIYEARNNTFFQHVTGFTEPLNYLKLKDDSLKYFVDYLQREDVKRAIHVGNATFHDGVTVDKYLTEEFTQSIAPWISELLSHYRMMFYNGQTDVIVPYPSVTNFLEKLNFSSVDEYKTNDRRFWYVNDVLAGYVKQAGNLTEVLVRNAGHMIPRDQPEWTFDLITKFVYDRFT</sequence>
<dbReference type="AlphaFoldDB" id="A0AAN7VAR0"/>
<evidence type="ECO:0000256" key="6">
    <source>
        <dbReference type="ARBA" id="ARBA00023180"/>
    </source>
</evidence>
<comment type="similarity">
    <text evidence="1">Belongs to the peptidase S10 family.</text>
</comment>
<evidence type="ECO:0000256" key="1">
    <source>
        <dbReference type="ARBA" id="ARBA00009431"/>
    </source>
</evidence>
<dbReference type="PANTHER" id="PTHR11802:SF472">
    <property type="entry name" value="SERINE CARBOXYPEPTIDASE CPVL-RELATED"/>
    <property type="match status" value="1"/>
</dbReference>
<reference evidence="7 8" key="1">
    <citation type="journal article" date="2024" name="Insects">
        <title>An Improved Chromosome-Level Genome Assembly of the Firefly Pyrocoelia pectoralis.</title>
        <authorList>
            <person name="Fu X."/>
            <person name="Meyer-Rochow V.B."/>
            <person name="Ballantyne L."/>
            <person name="Zhu X."/>
        </authorList>
    </citation>
    <scope>NUCLEOTIDE SEQUENCE [LARGE SCALE GENOMIC DNA]</scope>
    <source>
        <strain evidence="7">XCY_ONT2</strain>
    </source>
</reference>
<dbReference type="EMBL" id="JAVRBK010000004">
    <property type="protein sequence ID" value="KAK5644865.1"/>
    <property type="molecule type" value="Genomic_DNA"/>
</dbReference>
<keyword evidence="4" id="KW-0732">Signal</keyword>